<dbReference type="InterPro" id="IPR047867">
    <property type="entry name" value="Ribosomal_uL22_bac/org-type"/>
</dbReference>
<evidence type="ECO:0000313" key="12">
    <source>
        <dbReference type="EMBL" id="AKQ01661.1"/>
    </source>
</evidence>
<dbReference type="InterPro" id="IPR005727">
    <property type="entry name" value="Ribosomal_uL22_bac/chlpt-type"/>
</dbReference>
<dbReference type="GO" id="GO:0003735">
    <property type="term" value="F:structural constituent of ribosome"/>
    <property type="evidence" value="ECO:0007669"/>
    <property type="project" value="InterPro"/>
</dbReference>
<dbReference type="CDD" id="cd00336">
    <property type="entry name" value="Ribosomal_L22"/>
    <property type="match status" value="1"/>
</dbReference>
<evidence type="ECO:0000256" key="5">
    <source>
        <dbReference type="ARBA" id="ARBA00023274"/>
    </source>
</evidence>
<sequence>METHAIIKYQRISPKKMKALSKLTVGLAPNKALDRLQFVPGKAARLLSQAVLSAKSNAVNNLKLNSTDLIIKEVIVNKGPILKRWQPVSRGMAHSIKKRTSHIMVKVVENKKVSAKKQTDVNIKPDEKSERLQDTGALKALTGKIRKKSKTGKENI</sequence>
<dbReference type="GO" id="GO:0022625">
    <property type="term" value="C:cytosolic large ribosomal subunit"/>
    <property type="evidence" value="ECO:0007669"/>
    <property type="project" value="TreeGrafter"/>
</dbReference>
<evidence type="ECO:0000256" key="7">
    <source>
        <dbReference type="HAMAP-Rule" id="MF_01331"/>
    </source>
</evidence>
<evidence type="ECO:0000256" key="6">
    <source>
        <dbReference type="ARBA" id="ARBA00035207"/>
    </source>
</evidence>
<evidence type="ECO:0000256" key="1">
    <source>
        <dbReference type="ARBA" id="ARBA00009451"/>
    </source>
</evidence>
<comment type="subunit">
    <text evidence="7 9">Part of the 50S ribosomal subunit.</text>
</comment>
<dbReference type="Pfam" id="PF00237">
    <property type="entry name" value="Ribosomal_L22"/>
    <property type="match status" value="1"/>
</dbReference>
<keyword evidence="3 7" id="KW-0694">RNA-binding</keyword>
<dbReference type="SUPFAM" id="SSF54843">
    <property type="entry name" value="Ribosomal protein L22"/>
    <property type="match status" value="1"/>
</dbReference>
<comment type="function">
    <text evidence="7">The globular domain of the protein is located near the polypeptide exit tunnel on the outside of the subunit, while an extended beta-hairpin is found that lines the wall of the exit tunnel in the center of the 70S ribosome.</text>
</comment>
<dbReference type="PANTHER" id="PTHR13501:SF8">
    <property type="entry name" value="LARGE RIBOSOMAL SUBUNIT PROTEIN UL22M"/>
    <property type="match status" value="1"/>
</dbReference>
<dbReference type="EMBL" id="KT006974">
    <property type="protein sequence ID" value="AKQ01661.1"/>
    <property type="molecule type" value="Genomic_DNA"/>
</dbReference>
<accession>A0A0H4T213</accession>
<feature type="compositionally biased region" description="Basic and acidic residues" evidence="11">
    <location>
        <begin position="118"/>
        <end position="133"/>
    </location>
</feature>
<comment type="similarity">
    <text evidence="1 7 8">Belongs to the universal ribosomal protein uL22 family.</text>
</comment>
<feature type="region of interest" description="Disordered" evidence="11">
    <location>
        <begin position="118"/>
        <end position="156"/>
    </location>
</feature>
<protein>
    <recommendedName>
        <fullName evidence="6 7">Large ribosomal subunit protein uL22</fullName>
    </recommendedName>
</protein>
<dbReference type="InterPro" id="IPR036394">
    <property type="entry name" value="Ribosomal_uL22_sf"/>
</dbReference>
<evidence type="ECO:0000256" key="10">
    <source>
        <dbReference type="RuleBase" id="RU004008"/>
    </source>
</evidence>
<dbReference type="AlphaFoldDB" id="A0A0H4T213"/>
<dbReference type="GO" id="GO:0006412">
    <property type="term" value="P:translation"/>
    <property type="evidence" value="ECO:0007669"/>
    <property type="project" value="UniProtKB-UniRule"/>
</dbReference>
<evidence type="ECO:0000256" key="8">
    <source>
        <dbReference type="RuleBase" id="RU004005"/>
    </source>
</evidence>
<comment type="function">
    <text evidence="7 10">This protein binds specifically to 23S rRNA; its binding is stimulated by other ribosomal proteins, e.g., L4, L17, and L20. It is important during the early stages of 50S assembly. It makes multiple contacts with different domains of the 23S rRNA in the assembled 50S subunit and ribosome.</text>
</comment>
<gene>
    <name evidence="7" type="primary">rplV</name>
</gene>
<dbReference type="PANTHER" id="PTHR13501">
    <property type="entry name" value="CHLOROPLAST 50S RIBOSOMAL PROTEIN L22-RELATED"/>
    <property type="match status" value="1"/>
</dbReference>
<keyword evidence="4 7" id="KW-0689">Ribosomal protein</keyword>
<dbReference type="Gene3D" id="3.90.470.10">
    <property type="entry name" value="Ribosomal protein L22/L17"/>
    <property type="match status" value="1"/>
</dbReference>
<keyword evidence="5 7" id="KW-0687">Ribonucleoprotein</keyword>
<evidence type="ECO:0000256" key="9">
    <source>
        <dbReference type="RuleBase" id="RU004006"/>
    </source>
</evidence>
<dbReference type="NCBIfam" id="TIGR01044">
    <property type="entry name" value="rplV_bact"/>
    <property type="match status" value="1"/>
</dbReference>
<evidence type="ECO:0000256" key="2">
    <source>
        <dbReference type="ARBA" id="ARBA00022730"/>
    </source>
</evidence>
<evidence type="ECO:0000256" key="4">
    <source>
        <dbReference type="ARBA" id="ARBA00022980"/>
    </source>
</evidence>
<evidence type="ECO:0000256" key="11">
    <source>
        <dbReference type="SAM" id="MobiDB-lite"/>
    </source>
</evidence>
<dbReference type="GO" id="GO:0019843">
    <property type="term" value="F:rRNA binding"/>
    <property type="evidence" value="ECO:0007669"/>
    <property type="project" value="UniProtKB-UniRule"/>
</dbReference>
<dbReference type="HAMAP" id="MF_01331_B">
    <property type="entry name" value="Ribosomal_uL22_B"/>
    <property type="match status" value="1"/>
</dbReference>
<organism evidence="12">
    <name type="scientific">uncultured Microgenomates bacterium Rifle_16ft_4_minimus_22956</name>
    <dbReference type="NCBI Taxonomy" id="1665109"/>
    <lineage>
        <taxon>Bacteria</taxon>
        <taxon>Candidatus Microgenomatota</taxon>
        <taxon>environmental samples</taxon>
    </lineage>
</organism>
<name>A0A0H4T213_9BACT</name>
<dbReference type="InterPro" id="IPR001063">
    <property type="entry name" value="Ribosomal_uL22"/>
</dbReference>
<evidence type="ECO:0000256" key="3">
    <source>
        <dbReference type="ARBA" id="ARBA00022884"/>
    </source>
</evidence>
<keyword evidence="2 7" id="KW-0699">rRNA-binding</keyword>
<reference evidence="12" key="1">
    <citation type="journal article" date="2015" name="ISME J.">
        <title>Aquifer environment selects for microbial species cohorts in sediment and groundwater.</title>
        <authorList>
            <person name="Hug L.A."/>
            <person name="Thomas B.C."/>
            <person name="Brown C.T."/>
            <person name="Frischkorn K.R."/>
            <person name="Williams K.H."/>
            <person name="Tringe S.G."/>
            <person name="Banfield J.F."/>
        </authorList>
    </citation>
    <scope>NUCLEOTIDE SEQUENCE</scope>
</reference>
<proteinExistence type="inferred from homology"/>